<dbReference type="GO" id="GO:0003677">
    <property type="term" value="F:DNA binding"/>
    <property type="evidence" value="ECO:0007669"/>
    <property type="project" value="UniProtKB-KW"/>
</dbReference>
<dbReference type="GO" id="GO:0005524">
    <property type="term" value="F:ATP binding"/>
    <property type="evidence" value="ECO:0007669"/>
    <property type="project" value="UniProtKB-KW"/>
</dbReference>
<evidence type="ECO:0000256" key="3">
    <source>
        <dbReference type="ARBA" id="ARBA00022763"/>
    </source>
</evidence>
<dbReference type="Pfam" id="PF05491">
    <property type="entry name" value="WHD_RuvB"/>
    <property type="match status" value="1"/>
</dbReference>
<dbReference type="InterPro" id="IPR008823">
    <property type="entry name" value="RuvB_wg_C"/>
</dbReference>
<accession>A0AA35QV37</accession>
<evidence type="ECO:0000256" key="4">
    <source>
        <dbReference type="ARBA" id="ARBA00022801"/>
    </source>
</evidence>
<feature type="region of interest" description="Disordered" evidence="9">
    <location>
        <begin position="340"/>
        <end position="365"/>
    </location>
</feature>
<dbReference type="PANTHER" id="PTHR42848:SF1">
    <property type="entry name" value="HOLLIDAY JUNCTION BRANCH MIGRATION COMPLEX SUBUNIT RUVB"/>
    <property type="match status" value="1"/>
</dbReference>
<dbReference type="GO" id="GO:0016787">
    <property type="term" value="F:hydrolase activity"/>
    <property type="evidence" value="ECO:0007669"/>
    <property type="project" value="UniProtKB-KW"/>
</dbReference>
<dbReference type="InterPro" id="IPR004605">
    <property type="entry name" value="DNA_helicase_Holl-junc_RuvB"/>
</dbReference>
<dbReference type="InterPro" id="IPR027417">
    <property type="entry name" value="P-loop_NTPase"/>
</dbReference>
<dbReference type="PANTHER" id="PTHR42848">
    <property type="match status" value="1"/>
</dbReference>
<dbReference type="GO" id="GO:0009378">
    <property type="term" value="F:four-way junction helicase activity"/>
    <property type="evidence" value="ECO:0007669"/>
    <property type="project" value="InterPro"/>
</dbReference>
<dbReference type="HAMAP" id="MF_00016">
    <property type="entry name" value="DNA_HJ_migration_RuvB"/>
    <property type="match status" value="1"/>
</dbReference>
<dbReference type="SUPFAM" id="SSF46785">
    <property type="entry name" value="Winged helix' DNA-binding domain"/>
    <property type="match status" value="1"/>
</dbReference>
<keyword evidence="6" id="KW-0238">DNA-binding</keyword>
<dbReference type="Gene3D" id="1.10.8.60">
    <property type="match status" value="1"/>
</dbReference>
<dbReference type="InterPro" id="IPR003593">
    <property type="entry name" value="AAA+_ATPase"/>
</dbReference>
<comment type="caution">
    <text evidence="11">The sequence shown here is derived from an EMBL/GenBank/DDBJ whole genome shotgun (WGS) entry which is preliminary data.</text>
</comment>
<organism evidence="11 12">
    <name type="scientific">Geodia barretti</name>
    <name type="common">Barrett's horny sponge</name>
    <dbReference type="NCBI Taxonomy" id="519541"/>
    <lineage>
        <taxon>Eukaryota</taxon>
        <taxon>Metazoa</taxon>
        <taxon>Porifera</taxon>
        <taxon>Demospongiae</taxon>
        <taxon>Heteroscleromorpha</taxon>
        <taxon>Tetractinellida</taxon>
        <taxon>Astrophorina</taxon>
        <taxon>Geodiidae</taxon>
        <taxon>Geodia</taxon>
    </lineage>
</organism>
<dbReference type="InterPro" id="IPR036388">
    <property type="entry name" value="WH-like_DNA-bd_sf"/>
</dbReference>
<name>A0AA35QV37_GEOBA</name>
<gene>
    <name evidence="11" type="ORF">GBAR_LOCUS1037</name>
</gene>
<protein>
    <submittedName>
        <fullName evidence="11">Holliday junction ATP-dependent DNA helicase RuvB</fullName>
    </submittedName>
</protein>
<dbReference type="SUPFAM" id="SSF52540">
    <property type="entry name" value="P-loop containing nucleoside triphosphate hydrolases"/>
    <property type="match status" value="1"/>
</dbReference>
<dbReference type="InterPro" id="IPR008824">
    <property type="entry name" value="RuvB-like_N"/>
</dbReference>
<proteinExistence type="inferred from homology"/>
<evidence type="ECO:0000256" key="6">
    <source>
        <dbReference type="ARBA" id="ARBA00023125"/>
    </source>
</evidence>
<sequence length="365" mass="39785">MPDSARERIVSGAEDAETSADRRAAEMLSERASINSEAPGVNDLRPRRFAEYIGQRQVVNSIQIAVEAAKQRGDTLDHALFHGPPGLGKTTISQIIAREMETTLVHTSGPALERPADVVGILSNQKHGDVLFIDEIHRLSHAVEEYLYSAMEDYRVDFIAGAGAFAKTINLPLQKFTLIGSTTRAGMLSPPLRERFALTYHLDYYSVGELTHVVTRSASILSVSIDQPGAKVIASRSRGTPRIANNLLRRVRDYAQVRREGEIDDEVAAEALHVEGVDELGLDRLDRLYLETLARNYGGGPAGINALAASANEEVQTLEDVVEPFLLKIGFIMRTPQGRRATTRGMTHVGAPSDAAADAGQRPLI</sequence>
<dbReference type="NCBIfam" id="NF000868">
    <property type="entry name" value="PRK00080.1"/>
    <property type="match status" value="1"/>
</dbReference>
<dbReference type="SMART" id="SM00382">
    <property type="entry name" value="AAA"/>
    <property type="match status" value="1"/>
</dbReference>
<keyword evidence="4" id="KW-0378">Hydrolase</keyword>
<evidence type="ECO:0000256" key="2">
    <source>
        <dbReference type="ARBA" id="ARBA00022741"/>
    </source>
</evidence>
<reference evidence="11" key="1">
    <citation type="submission" date="2023-03" db="EMBL/GenBank/DDBJ databases">
        <authorList>
            <person name="Steffen K."/>
            <person name="Cardenas P."/>
        </authorList>
    </citation>
    <scope>NUCLEOTIDE SEQUENCE</scope>
</reference>
<dbReference type="Gene3D" id="3.40.50.300">
    <property type="entry name" value="P-loop containing nucleotide triphosphate hydrolases"/>
    <property type="match status" value="1"/>
</dbReference>
<feature type="region of interest" description="Disordered" evidence="9">
    <location>
        <begin position="1"/>
        <end position="22"/>
    </location>
</feature>
<dbReference type="GO" id="GO:0006310">
    <property type="term" value="P:DNA recombination"/>
    <property type="evidence" value="ECO:0007669"/>
    <property type="project" value="UniProtKB-KW"/>
</dbReference>
<dbReference type="EMBL" id="CASHTH010000148">
    <property type="protein sequence ID" value="CAI7992541.1"/>
    <property type="molecule type" value="Genomic_DNA"/>
</dbReference>
<dbReference type="AlphaFoldDB" id="A0AA35QV37"/>
<dbReference type="Pfam" id="PF17864">
    <property type="entry name" value="AAA_lid_4"/>
    <property type="match status" value="1"/>
</dbReference>
<keyword evidence="1" id="KW-0963">Cytoplasm</keyword>
<evidence type="ECO:0000256" key="1">
    <source>
        <dbReference type="ARBA" id="ARBA00022490"/>
    </source>
</evidence>
<dbReference type="Pfam" id="PF05496">
    <property type="entry name" value="RuvB_N"/>
    <property type="match status" value="1"/>
</dbReference>
<dbReference type="GO" id="GO:0006281">
    <property type="term" value="P:DNA repair"/>
    <property type="evidence" value="ECO:0007669"/>
    <property type="project" value="UniProtKB-KW"/>
</dbReference>
<dbReference type="InterPro" id="IPR036390">
    <property type="entry name" value="WH_DNA-bd_sf"/>
</dbReference>
<evidence type="ECO:0000259" key="10">
    <source>
        <dbReference type="SMART" id="SM00382"/>
    </source>
</evidence>
<evidence type="ECO:0000256" key="8">
    <source>
        <dbReference type="ARBA" id="ARBA00023204"/>
    </source>
</evidence>
<evidence type="ECO:0000256" key="5">
    <source>
        <dbReference type="ARBA" id="ARBA00022840"/>
    </source>
</evidence>
<feature type="domain" description="AAA+ ATPase" evidence="10">
    <location>
        <begin position="75"/>
        <end position="208"/>
    </location>
</feature>
<evidence type="ECO:0000256" key="7">
    <source>
        <dbReference type="ARBA" id="ARBA00023172"/>
    </source>
</evidence>
<dbReference type="Gene3D" id="1.10.10.10">
    <property type="entry name" value="Winged helix-like DNA-binding domain superfamily/Winged helix DNA-binding domain"/>
    <property type="match status" value="1"/>
</dbReference>
<keyword evidence="11" id="KW-0347">Helicase</keyword>
<keyword evidence="2" id="KW-0547">Nucleotide-binding</keyword>
<keyword evidence="3" id="KW-0227">DNA damage</keyword>
<evidence type="ECO:0000256" key="9">
    <source>
        <dbReference type="SAM" id="MobiDB-lite"/>
    </source>
</evidence>
<dbReference type="NCBIfam" id="TIGR00635">
    <property type="entry name" value="ruvB"/>
    <property type="match status" value="1"/>
</dbReference>
<evidence type="ECO:0000313" key="12">
    <source>
        <dbReference type="Proteomes" id="UP001174909"/>
    </source>
</evidence>
<dbReference type="CDD" id="cd00009">
    <property type="entry name" value="AAA"/>
    <property type="match status" value="1"/>
</dbReference>
<keyword evidence="12" id="KW-1185">Reference proteome</keyword>
<evidence type="ECO:0000313" key="11">
    <source>
        <dbReference type="EMBL" id="CAI7992541.1"/>
    </source>
</evidence>
<keyword evidence="7" id="KW-0233">DNA recombination</keyword>
<keyword evidence="5" id="KW-0067">ATP-binding</keyword>
<keyword evidence="8" id="KW-0234">DNA repair</keyword>
<dbReference type="InterPro" id="IPR041445">
    <property type="entry name" value="AAA_lid_4"/>
</dbReference>
<dbReference type="Proteomes" id="UP001174909">
    <property type="component" value="Unassembled WGS sequence"/>
</dbReference>